<dbReference type="Gene3D" id="3.30.70.100">
    <property type="match status" value="1"/>
</dbReference>
<proteinExistence type="predicted"/>
<gene>
    <name evidence="1" type="ORF">Q8814_02035</name>
</gene>
<accession>A0ABU7JLI8</accession>
<reference evidence="1 2" key="1">
    <citation type="submission" date="2023-08" db="EMBL/GenBank/DDBJ databases">
        <authorList>
            <person name="Girao M."/>
            <person name="Carvalho M.F."/>
        </authorList>
    </citation>
    <scope>NUCLEOTIDE SEQUENCE [LARGE SCALE GENOMIC DNA]</scope>
    <source>
        <strain evidence="1 2">CC-R104</strain>
    </source>
</reference>
<dbReference type="InterPro" id="IPR011008">
    <property type="entry name" value="Dimeric_a/b-barrel"/>
</dbReference>
<dbReference type="EMBL" id="JAUZMZ010000006">
    <property type="protein sequence ID" value="MEE2030904.1"/>
    <property type="molecule type" value="Genomic_DNA"/>
</dbReference>
<dbReference type="Proteomes" id="UP001331936">
    <property type="component" value="Unassembled WGS sequence"/>
</dbReference>
<comment type="caution">
    <text evidence="1">The sequence shown here is derived from an EMBL/GenBank/DDBJ whole genome shotgun (WGS) entry which is preliminary data.</text>
</comment>
<dbReference type="SUPFAM" id="SSF54909">
    <property type="entry name" value="Dimeric alpha+beta barrel"/>
    <property type="match status" value="1"/>
</dbReference>
<dbReference type="RefSeq" id="WP_330150326.1">
    <property type="nucleotide sequence ID" value="NZ_JAUZMZ010000006.1"/>
</dbReference>
<evidence type="ECO:0000313" key="2">
    <source>
        <dbReference type="Proteomes" id="UP001331936"/>
    </source>
</evidence>
<keyword evidence="2" id="KW-1185">Reference proteome</keyword>
<evidence type="ECO:0000313" key="1">
    <source>
        <dbReference type="EMBL" id="MEE2030904.1"/>
    </source>
</evidence>
<protein>
    <submittedName>
        <fullName evidence="1">Uncharacterized protein</fullName>
    </submittedName>
</protein>
<name>A0ABU7JLI8_9NOCA</name>
<organism evidence="1 2">
    <name type="scientific">Rhodococcus chondri</name>
    <dbReference type="NCBI Taxonomy" id="3065941"/>
    <lineage>
        <taxon>Bacteria</taxon>
        <taxon>Bacillati</taxon>
        <taxon>Actinomycetota</taxon>
        <taxon>Actinomycetes</taxon>
        <taxon>Mycobacteriales</taxon>
        <taxon>Nocardiaceae</taxon>
        <taxon>Rhodococcus</taxon>
    </lineage>
</organism>
<sequence>MTDDCEGTTPVPLPLRAALRRIARCAVQTAVLLAHRRLHQPPRHVGRRMTFADGSTGVVYRETVVDLESAADPAVLVVTFTLRGIHGRLGHALFRAESLLNTPLFAGFPGFISKLWLAADEQGRYRGFYQWDGAQAADDYVRALWWPLALVSHRKSIRYRVLPGRRRDDVLRAAESDETTRVPEAAWWRPVRTAADAHRQSGR</sequence>